<dbReference type="RefSeq" id="WP_141953147.1">
    <property type="nucleotide sequence ID" value="NZ_VFOZ01000001.1"/>
</dbReference>
<dbReference type="GO" id="GO:0004519">
    <property type="term" value="F:endonuclease activity"/>
    <property type="evidence" value="ECO:0007669"/>
    <property type="project" value="UniProtKB-KW"/>
</dbReference>
<evidence type="ECO:0000313" key="3">
    <source>
        <dbReference type="EMBL" id="TQL95203.1"/>
    </source>
</evidence>
<dbReference type="Proteomes" id="UP000316096">
    <property type="component" value="Unassembled WGS sequence"/>
</dbReference>
<comment type="caution">
    <text evidence="3">The sequence shown here is derived from an EMBL/GenBank/DDBJ whole genome shotgun (WGS) entry which is preliminary data.</text>
</comment>
<protein>
    <recommendedName>
        <fullName evidence="2">UPF0102 protein FB559_0701</fullName>
    </recommendedName>
</protein>
<organism evidence="3 4">
    <name type="scientific">Actinoallomurus bryophytorum</name>
    <dbReference type="NCBI Taxonomy" id="1490222"/>
    <lineage>
        <taxon>Bacteria</taxon>
        <taxon>Bacillati</taxon>
        <taxon>Actinomycetota</taxon>
        <taxon>Actinomycetes</taxon>
        <taxon>Streptosporangiales</taxon>
        <taxon>Thermomonosporaceae</taxon>
        <taxon>Actinoallomurus</taxon>
    </lineage>
</organism>
<dbReference type="InterPro" id="IPR003509">
    <property type="entry name" value="UPF0102_YraN-like"/>
</dbReference>
<keyword evidence="3" id="KW-0255">Endonuclease</keyword>
<dbReference type="OrthoDB" id="9794876at2"/>
<dbReference type="PANTHER" id="PTHR34039:SF1">
    <property type="entry name" value="UPF0102 PROTEIN YRAN"/>
    <property type="match status" value="1"/>
</dbReference>
<dbReference type="InterPro" id="IPR011335">
    <property type="entry name" value="Restrct_endonuc-II-like"/>
</dbReference>
<keyword evidence="4" id="KW-1185">Reference proteome</keyword>
<dbReference type="CDD" id="cd20736">
    <property type="entry name" value="PoNe_Nuclease"/>
    <property type="match status" value="1"/>
</dbReference>
<proteinExistence type="inferred from homology"/>
<keyword evidence="3" id="KW-0540">Nuclease</keyword>
<dbReference type="PANTHER" id="PTHR34039">
    <property type="entry name" value="UPF0102 PROTEIN YRAN"/>
    <property type="match status" value="1"/>
</dbReference>
<name>A0A543CDN2_9ACTN</name>
<dbReference type="EMBL" id="VFOZ01000001">
    <property type="protein sequence ID" value="TQL95203.1"/>
    <property type="molecule type" value="Genomic_DNA"/>
</dbReference>
<accession>A0A543CDN2</accession>
<dbReference type="NCBIfam" id="NF009154">
    <property type="entry name" value="PRK12497.3-3"/>
    <property type="match status" value="1"/>
</dbReference>
<evidence type="ECO:0000313" key="4">
    <source>
        <dbReference type="Proteomes" id="UP000316096"/>
    </source>
</evidence>
<evidence type="ECO:0000256" key="2">
    <source>
        <dbReference type="HAMAP-Rule" id="MF_00048"/>
    </source>
</evidence>
<dbReference type="InterPro" id="IPR011856">
    <property type="entry name" value="tRNA_endonuc-like_dom_sf"/>
</dbReference>
<dbReference type="AlphaFoldDB" id="A0A543CDN2"/>
<dbReference type="HAMAP" id="MF_00048">
    <property type="entry name" value="UPF0102"/>
    <property type="match status" value="1"/>
</dbReference>
<gene>
    <name evidence="3" type="ORF">FB559_0701</name>
</gene>
<keyword evidence="3" id="KW-0378">Hydrolase</keyword>
<comment type="similarity">
    <text evidence="1 2">Belongs to the UPF0102 family.</text>
</comment>
<dbReference type="Pfam" id="PF02021">
    <property type="entry name" value="UPF0102"/>
    <property type="match status" value="1"/>
</dbReference>
<sequence length="118" mass="12693">MRAKDVLGRLGEEAAARHLAGLGWTIIDRNWRCPEGELDIVARDGASLVVCEVKTRSGLVYGAPVEAVTPAKAARLRRLAARWVAMRGIAYSPVRIDAIGLVSEGGGRFSIDHLRGVC</sequence>
<dbReference type="SUPFAM" id="SSF52980">
    <property type="entry name" value="Restriction endonuclease-like"/>
    <property type="match status" value="1"/>
</dbReference>
<evidence type="ECO:0000256" key="1">
    <source>
        <dbReference type="ARBA" id="ARBA00006738"/>
    </source>
</evidence>
<dbReference type="Gene3D" id="3.40.1350.10">
    <property type="match status" value="1"/>
</dbReference>
<dbReference type="GO" id="GO:0003676">
    <property type="term" value="F:nucleic acid binding"/>
    <property type="evidence" value="ECO:0007669"/>
    <property type="project" value="InterPro"/>
</dbReference>
<reference evidence="3 4" key="1">
    <citation type="submission" date="2019-06" db="EMBL/GenBank/DDBJ databases">
        <title>Sequencing the genomes of 1000 actinobacteria strains.</title>
        <authorList>
            <person name="Klenk H.-P."/>
        </authorList>
    </citation>
    <scope>NUCLEOTIDE SEQUENCE [LARGE SCALE GENOMIC DNA]</scope>
    <source>
        <strain evidence="3 4">DSM 102200</strain>
    </source>
</reference>